<dbReference type="Proteomes" id="UP001302477">
    <property type="component" value="Chromosome"/>
</dbReference>
<dbReference type="Pfam" id="PF01035">
    <property type="entry name" value="DNA_binding_1"/>
    <property type="match status" value="1"/>
</dbReference>
<sequence length="129" mass="14134">MKVRNKSGNENIKTSGTSGTRKIKDEPNDATSRICLALALVPMGRVVTYGSLAELAGLPRAARLVGQTLRKLPKDTRLPWHRVLNAQGKISLPEPGAERQKKRLENEGVTLLNGKVDLGIYLWPKPGEL</sequence>
<feature type="domain" description="Methylated-DNA-[protein]-cysteine S-methyltransferase DNA binding" evidence="3">
    <location>
        <begin position="32"/>
        <end position="109"/>
    </location>
</feature>
<feature type="region of interest" description="Disordered" evidence="2">
    <location>
        <begin position="1"/>
        <end position="26"/>
    </location>
</feature>
<name>A0AAU0N1M5_9GAMM</name>
<organism evidence="4 5">
    <name type="scientific">Microbulbifer pacificus</name>
    <dbReference type="NCBI Taxonomy" id="407164"/>
    <lineage>
        <taxon>Bacteria</taxon>
        <taxon>Pseudomonadati</taxon>
        <taxon>Pseudomonadota</taxon>
        <taxon>Gammaproteobacteria</taxon>
        <taxon>Cellvibrionales</taxon>
        <taxon>Microbulbiferaceae</taxon>
        <taxon>Microbulbifer</taxon>
    </lineage>
</organism>
<dbReference type="PANTHER" id="PTHR42942">
    <property type="entry name" value="6-O-METHYLGUANINE DNA METHYLTRANSFERASE"/>
    <property type="match status" value="1"/>
</dbReference>
<dbReference type="InterPro" id="IPR036217">
    <property type="entry name" value="MethylDNA_cys_MeTrfase_DNAb"/>
</dbReference>
<proteinExistence type="predicted"/>
<evidence type="ECO:0000256" key="2">
    <source>
        <dbReference type="SAM" id="MobiDB-lite"/>
    </source>
</evidence>
<dbReference type="GO" id="GO:0006281">
    <property type="term" value="P:DNA repair"/>
    <property type="evidence" value="ECO:0007669"/>
    <property type="project" value="InterPro"/>
</dbReference>
<dbReference type="PANTHER" id="PTHR42942:SF1">
    <property type="entry name" value="ALKYLTRANSFERASE-LIKE PROTEIN 1"/>
    <property type="match status" value="1"/>
</dbReference>
<dbReference type="KEGG" id="mpaf:R5R33_03140"/>
<accession>A0AAU0N1M5</accession>
<protein>
    <submittedName>
        <fullName evidence="4">MGMT family protein</fullName>
    </submittedName>
</protein>
<dbReference type="InterPro" id="IPR036388">
    <property type="entry name" value="WH-like_DNA-bd_sf"/>
</dbReference>
<evidence type="ECO:0000313" key="5">
    <source>
        <dbReference type="Proteomes" id="UP001302477"/>
    </source>
</evidence>
<reference evidence="4 5" key="1">
    <citation type="submission" date="2023-10" db="EMBL/GenBank/DDBJ databases">
        <title>Description of Microbulbifer bruguierae sp. nov., isolated from the sediments of mangrove plant Bruguiera sexangula and comparative genomic analyses of the genus Microbulbifer.</title>
        <authorList>
            <person name="Long M."/>
        </authorList>
    </citation>
    <scope>NUCLEOTIDE SEQUENCE [LARGE SCALE GENOMIC DNA]</scope>
    <source>
        <strain evidence="4 5">SPO729</strain>
    </source>
</reference>
<feature type="compositionally biased region" description="Polar residues" evidence="2">
    <location>
        <begin position="1"/>
        <end position="20"/>
    </location>
</feature>
<evidence type="ECO:0000313" key="4">
    <source>
        <dbReference type="EMBL" id="WOX06147.1"/>
    </source>
</evidence>
<dbReference type="InterPro" id="IPR052520">
    <property type="entry name" value="ATL_DNA_repair"/>
</dbReference>
<dbReference type="GO" id="GO:0003824">
    <property type="term" value="F:catalytic activity"/>
    <property type="evidence" value="ECO:0007669"/>
    <property type="project" value="InterPro"/>
</dbReference>
<dbReference type="Gene3D" id="1.10.10.10">
    <property type="entry name" value="Winged helix-like DNA-binding domain superfamily/Winged helix DNA-binding domain"/>
    <property type="match status" value="1"/>
</dbReference>
<keyword evidence="5" id="KW-1185">Reference proteome</keyword>
<keyword evidence="1" id="KW-0227">DNA damage</keyword>
<evidence type="ECO:0000259" key="3">
    <source>
        <dbReference type="Pfam" id="PF01035"/>
    </source>
</evidence>
<dbReference type="CDD" id="cd06445">
    <property type="entry name" value="ATase"/>
    <property type="match status" value="1"/>
</dbReference>
<gene>
    <name evidence="4" type="ORF">R5R33_03140</name>
</gene>
<dbReference type="InterPro" id="IPR014048">
    <property type="entry name" value="MethylDNA_cys_MeTrfase_DNA-bd"/>
</dbReference>
<dbReference type="SUPFAM" id="SSF46767">
    <property type="entry name" value="Methylated DNA-protein cysteine methyltransferase, C-terminal domain"/>
    <property type="match status" value="1"/>
</dbReference>
<evidence type="ECO:0000256" key="1">
    <source>
        <dbReference type="ARBA" id="ARBA00022763"/>
    </source>
</evidence>
<dbReference type="EMBL" id="CP137555">
    <property type="protein sequence ID" value="WOX06147.1"/>
    <property type="molecule type" value="Genomic_DNA"/>
</dbReference>
<dbReference type="AlphaFoldDB" id="A0AAU0N1M5"/>